<organism evidence="1 2">
    <name type="scientific">Aulographum hederae CBS 113979</name>
    <dbReference type="NCBI Taxonomy" id="1176131"/>
    <lineage>
        <taxon>Eukaryota</taxon>
        <taxon>Fungi</taxon>
        <taxon>Dikarya</taxon>
        <taxon>Ascomycota</taxon>
        <taxon>Pezizomycotina</taxon>
        <taxon>Dothideomycetes</taxon>
        <taxon>Pleosporomycetidae</taxon>
        <taxon>Aulographales</taxon>
        <taxon>Aulographaceae</taxon>
    </lineage>
</organism>
<reference evidence="1" key="1">
    <citation type="journal article" date="2020" name="Stud. Mycol.">
        <title>101 Dothideomycetes genomes: a test case for predicting lifestyles and emergence of pathogens.</title>
        <authorList>
            <person name="Haridas S."/>
            <person name="Albert R."/>
            <person name="Binder M."/>
            <person name="Bloem J."/>
            <person name="Labutti K."/>
            <person name="Salamov A."/>
            <person name="Andreopoulos B."/>
            <person name="Baker S."/>
            <person name="Barry K."/>
            <person name="Bills G."/>
            <person name="Bluhm B."/>
            <person name="Cannon C."/>
            <person name="Castanera R."/>
            <person name="Culley D."/>
            <person name="Daum C."/>
            <person name="Ezra D."/>
            <person name="Gonzalez J."/>
            <person name="Henrissat B."/>
            <person name="Kuo A."/>
            <person name="Liang C."/>
            <person name="Lipzen A."/>
            <person name="Lutzoni F."/>
            <person name="Magnuson J."/>
            <person name="Mondo S."/>
            <person name="Nolan M."/>
            <person name="Ohm R."/>
            <person name="Pangilinan J."/>
            <person name="Park H.-J."/>
            <person name="Ramirez L."/>
            <person name="Alfaro M."/>
            <person name="Sun H."/>
            <person name="Tritt A."/>
            <person name="Yoshinaga Y."/>
            <person name="Zwiers L.-H."/>
            <person name="Turgeon B."/>
            <person name="Goodwin S."/>
            <person name="Spatafora J."/>
            <person name="Crous P."/>
            <person name="Grigoriev I."/>
        </authorList>
    </citation>
    <scope>NUCLEOTIDE SEQUENCE</scope>
    <source>
        <strain evidence="1">CBS 113979</strain>
    </source>
</reference>
<keyword evidence="2" id="KW-1185">Reference proteome</keyword>
<sequence length="152" mass="17511">MSIDFNLDVYWHPDDLVVPEIIDVVATVYFEGGKEEVVEFFADIDDSDDLCPDLWYMPGKYRIMENPKTSEGLEFIKNLLEDCDQDHKECKKVPPESPLPNRVIDIGLDPEADIVKLYETKNEVAKYMCLCHHWGPMNPSIFAKTSALKKQK</sequence>
<dbReference type="EMBL" id="ML977153">
    <property type="protein sequence ID" value="KAF1987330.1"/>
    <property type="molecule type" value="Genomic_DNA"/>
</dbReference>
<dbReference type="AlphaFoldDB" id="A0A6G1H2T6"/>
<name>A0A6G1H2T6_9PEZI</name>
<gene>
    <name evidence="1" type="ORF">K402DRAFT_420549</name>
</gene>
<accession>A0A6G1H2T6</accession>
<protein>
    <submittedName>
        <fullName evidence="1">Uncharacterized protein</fullName>
    </submittedName>
</protein>
<dbReference type="Proteomes" id="UP000800041">
    <property type="component" value="Unassembled WGS sequence"/>
</dbReference>
<proteinExistence type="predicted"/>
<evidence type="ECO:0000313" key="1">
    <source>
        <dbReference type="EMBL" id="KAF1987330.1"/>
    </source>
</evidence>
<evidence type="ECO:0000313" key="2">
    <source>
        <dbReference type="Proteomes" id="UP000800041"/>
    </source>
</evidence>